<evidence type="ECO:0000313" key="6">
    <source>
        <dbReference type="Proteomes" id="UP000199087"/>
    </source>
</evidence>
<evidence type="ECO:0000256" key="4">
    <source>
        <dbReference type="SAM" id="SignalP"/>
    </source>
</evidence>
<name>A0A0U1P2R3_9BACI</name>
<proteinExistence type="predicted"/>
<organism evidence="5 6">
    <name type="scientific">Neobacillus massiliamazoniensis</name>
    <dbReference type="NCBI Taxonomy" id="1499688"/>
    <lineage>
        <taxon>Bacteria</taxon>
        <taxon>Bacillati</taxon>
        <taxon>Bacillota</taxon>
        <taxon>Bacilli</taxon>
        <taxon>Bacillales</taxon>
        <taxon>Bacillaceae</taxon>
        <taxon>Neobacillus</taxon>
    </lineage>
</organism>
<protein>
    <submittedName>
        <fullName evidence="5">Ankyrin</fullName>
    </submittedName>
</protein>
<keyword evidence="6" id="KW-1185">Reference proteome</keyword>
<dbReference type="Proteomes" id="UP000199087">
    <property type="component" value="Unassembled WGS sequence"/>
</dbReference>
<dbReference type="PROSITE" id="PS50088">
    <property type="entry name" value="ANK_REPEAT"/>
    <property type="match status" value="3"/>
</dbReference>
<dbReference type="OrthoDB" id="9812708at2"/>
<keyword evidence="4" id="KW-0732">Signal</keyword>
<dbReference type="GO" id="GO:0010468">
    <property type="term" value="P:regulation of gene expression"/>
    <property type="evidence" value="ECO:0007669"/>
    <property type="project" value="TreeGrafter"/>
</dbReference>
<accession>A0A0U1P2R3</accession>
<dbReference type="InterPro" id="IPR002110">
    <property type="entry name" value="Ankyrin_rpt"/>
</dbReference>
<reference evidence="6" key="1">
    <citation type="submission" date="2015-05" db="EMBL/GenBank/DDBJ databases">
        <authorList>
            <person name="Urmite Genomes"/>
        </authorList>
    </citation>
    <scope>NUCLEOTIDE SEQUENCE [LARGE SCALE GENOMIC DNA]</scope>
    <source>
        <strain evidence="6">LF1</strain>
    </source>
</reference>
<dbReference type="EMBL" id="CVRB01000005">
    <property type="protein sequence ID" value="CRK84604.1"/>
    <property type="molecule type" value="Genomic_DNA"/>
</dbReference>
<feature type="repeat" description="ANK" evidence="3">
    <location>
        <begin position="72"/>
        <end position="104"/>
    </location>
</feature>
<feature type="repeat" description="ANK" evidence="3">
    <location>
        <begin position="172"/>
        <end position="209"/>
    </location>
</feature>
<feature type="repeat" description="ANK" evidence="3">
    <location>
        <begin position="210"/>
        <end position="236"/>
    </location>
</feature>
<evidence type="ECO:0000256" key="3">
    <source>
        <dbReference type="PROSITE-ProRule" id="PRU00023"/>
    </source>
</evidence>
<dbReference type="STRING" id="1499688.BN000_04647"/>
<dbReference type="SUPFAM" id="SSF48403">
    <property type="entry name" value="Ankyrin repeat"/>
    <property type="match status" value="1"/>
</dbReference>
<keyword evidence="1" id="KW-0677">Repeat</keyword>
<keyword evidence="2 3" id="KW-0040">ANK repeat</keyword>
<dbReference type="InterPro" id="IPR036770">
    <property type="entry name" value="Ankyrin_rpt-contain_sf"/>
</dbReference>
<dbReference type="Pfam" id="PF12796">
    <property type="entry name" value="Ank_2"/>
    <property type="match status" value="2"/>
</dbReference>
<dbReference type="Gene3D" id="1.25.40.20">
    <property type="entry name" value="Ankyrin repeat-containing domain"/>
    <property type="match status" value="2"/>
</dbReference>
<feature type="signal peptide" evidence="4">
    <location>
        <begin position="1"/>
        <end position="21"/>
    </location>
</feature>
<sequence length="236" mass="26072" precursor="true">MRTWMIAFFACILLLQCCVSTNSIEPKIKEKERETVSARLNEQLLEAAERGETNKTSKLIKEGANINAQDAKGRTPTMIATYKKDVETVNVLIKAGADVNIRDDMKNNPFLYAGAEGYLDILKLTIEAGADPTITNRYGGTALIPASEHGYVDVVKELLTHTDIDVNHINNLGWTALLEAIILNNGDKEQQQTVQLLIDHGADVNIPDKNNVTPLQFAREKGFKEIIKILLKAGAK</sequence>
<evidence type="ECO:0000313" key="5">
    <source>
        <dbReference type="EMBL" id="CRK84604.1"/>
    </source>
</evidence>
<evidence type="ECO:0000256" key="2">
    <source>
        <dbReference type="ARBA" id="ARBA00023043"/>
    </source>
</evidence>
<dbReference type="PROSITE" id="PS50297">
    <property type="entry name" value="ANK_REP_REGION"/>
    <property type="match status" value="2"/>
</dbReference>
<dbReference type="SMART" id="SM00248">
    <property type="entry name" value="ANK"/>
    <property type="match status" value="6"/>
</dbReference>
<dbReference type="PANTHER" id="PTHR24124">
    <property type="entry name" value="ANKYRIN REPEAT FAMILY A"/>
    <property type="match status" value="1"/>
</dbReference>
<evidence type="ECO:0000256" key="1">
    <source>
        <dbReference type="ARBA" id="ARBA00022737"/>
    </source>
</evidence>
<feature type="chain" id="PRO_5006712526" evidence="4">
    <location>
        <begin position="22"/>
        <end position="236"/>
    </location>
</feature>
<dbReference type="PRINTS" id="PR01415">
    <property type="entry name" value="ANKYRIN"/>
</dbReference>
<dbReference type="AlphaFoldDB" id="A0A0U1P2R3"/>
<gene>
    <name evidence="5" type="ORF">BN000_04647</name>
</gene>
<dbReference type="RefSeq" id="WP_090638705.1">
    <property type="nucleotide sequence ID" value="NZ_CVRB01000005.1"/>
</dbReference>
<dbReference type="PANTHER" id="PTHR24124:SF14">
    <property type="entry name" value="CHROMOSOME UNDETERMINED SCAFFOLD_25, WHOLE GENOME SHOTGUN SEQUENCE"/>
    <property type="match status" value="1"/>
</dbReference>